<name>A0A9W9FVQ3_9EURO</name>
<keyword evidence="2" id="KW-1185">Reference proteome</keyword>
<dbReference type="AlphaFoldDB" id="A0A9W9FVQ3"/>
<dbReference type="OrthoDB" id="4369165at2759"/>
<sequence>MLSYKEMTSLRSCNPKVVSYYLASSAGWRKIEIVHPDGLMPMIHDEFDMYEHHYREQSRYSHLGWQRNMWFSIIQQLIRMDIGYYMANVFFRPDHAWRLVSFPYYTKNTKAGESTLFRHIDINVNIWNLLETDRGANGLQRSVSLTNEDAKNSTEILPGMHDLSKLREWWEDIVGAPEDTDDFVQGMKPWMWTTEHAQMFNTDWQKEICQAGDVRLSLPTIPHGSTCNATITRRSILPWYVAVQADLTTLETPESGSWEEISAAHRDMMGAPKTPSGLSSALHSPVDIPFPASIRLPPQSQIANCIIGCDRWTYPLVHEELDVLFGINEKAATALVDKLRVAAREQYCEAFWDMRRMKMKLYGSSSYFYRVENGYY</sequence>
<evidence type="ECO:0000313" key="2">
    <source>
        <dbReference type="Proteomes" id="UP001149165"/>
    </source>
</evidence>
<protein>
    <submittedName>
        <fullName evidence="1">Uncharacterized protein</fullName>
    </submittedName>
</protein>
<reference evidence="1" key="1">
    <citation type="submission" date="2022-11" db="EMBL/GenBank/DDBJ databases">
        <authorList>
            <person name="Petersen C."/>
        </authorList>
    </citation>
    <scope>NUCLEOTIDE SEQUENCE</scope>
    <source>
        <strain evidence="1">IBT 30069</strain>
    </source>
</reference>
<reference evidence="1" key="2">
    <citation type="journal article" date="2023" name="IMA Fungus">
        <title>Comparative genomic study of the Penicillium genus elucidates a diverse pangenome and 15 lateral gene transfer events.</title>
        <authorList>
            <person name="Petersen C."/>
            <person name="Sorensen T."/>
            <person name="Nielsen M.R."/>
            <person name="Sondergaard T.E."/>
            <person name="Sorensen J.L."/>
            <person name="Fitzpatrick D.A."/>
            <person name="Frisvad J.C."/>
            <person name="Nielsen K.L."/>
        </authorList>
    </citation>
    <scope>NUCLEOTIDE SEQUENCE</scope>
    <source>
        <strain evidence="1">IBT 30069</strain>
    </source>
</reference>
<proteinExistence type="predicted"/>
<organism evidence="1 2">
    <name type="scientific">Penicillium angulare</name>
    <dbReference type="NCBI Taxonomy" id="116970"/>
    <lineage>
        <taxon>Eukaryota</taxon>
        <taxon>Fungi</taxon>
        <taxon>Dikarya</taxon>
        <taxon>Ascomycota</taxon>
        <taxon>Pezizomycotina</taxon>
        <taxon>Eurotiomycetes</taxon>
        <taxon>Eurotiomycetidae</taxon>
        <taxon>Eurotiales</taxon>
        <taxon>Aspergillaceae</taxon>
        <taxon>Penicillium</taxon>
    </lineage>
</organism>
<dbReference type="Proteomes" id="UP001149165">
    <property type="component" value="Unassembled WGS sequence"/>
</dbReference>
<comment type="caution">
    <text evidence="1">The sequence shown here is derived from an EMBL/GenBank/DDBJ whole genome shotgun (WGS) entry which is preliminary data.</text>
</comment>
<accession>A0A9W9FVQ3</accession>
<dbReference type="SUPFAM" id="SSF51197">
    <property type="entry name" value="Clavaminate synthase-like"/>
    <property type="match status" value="1"/>
</dbReference>
<dbReference type="EMBL" id="JAPQKH010000003">
    <property type="protein sequence ID" value="KAJ5107262.1"/>
    <property type="molecule type" value="Genomic_DNA"/>
</dbReference>
<gene>
    <name evidence="1" type="ORF">N7456_003937</name>
</gene>
<evidence type="ECO:0000313" key="1">
    <source>
        <dbReference type="EMBL" id="KAJ5107262.1"/>
    </source>
</evidence>